<proteinExistence type="predicted"/>
<comment type="caution">
    <text evidence="1">The sequence shown here is derived from an EMBL/GenBank/DDBJ whole genome shotgun (WGS) entry which is preliminary data.</text>
</comment>
<sequence>MNAIGLDGCEIWDDEQSYALLFSTEDEPALLEFSQVSSSRSAGSDLPHYAAASKSQLSSRSVGSDLPHLIKFPHPCPLVHLLGMQNESFEIKQQVRARY</sequence>
<evidence type="ECO:0000313" key="1">
    <source>
        <dbReference type="EMBL" id="KAK9216641.1"/>
    </source>
</evidence>
<keyword evidence="2" id="KW-1185">Reference proteome</keyword>
<dbReference type="EMBL" id="JBCGBO010000003">
    <property type="protein sequence ID" value="KAK9216641.1"/>
    <property type="molecule type" value="Genomic_DNA"/>
</dbReference>
<reference evidence="1 2" key="1">
    <citation type="submission" date="2024-05" db="EMBL/GenBank/DDBJ databases">
        <title>Haplotype-resolved chromosome-level genome assembly of Huyou (Citrus changshanensis).</title>
        <authorList>
            <person name="Miao C."/>
            <person name="Chen W."/>
            <person name="Wu Y."/>
            <person name="Wang L."/>
            <person name="Zhao S."/>
            <person name="Grierson D."/>
            <person name="Xu C."/>
            <person name="Chen K."/>
        </authorList>
    </citation>
    <scope>NUCLEOTIDE SEQUENCE [LARGE SCALE GENOMIC DNA]</scope>
    <source>
        <strain evidence="1">01-14</strain>
        <tissue evidence="1">Leaf</tissue>
    </source>
</reference>
<protein>
    <submittedName>
        <fullName evidence="1">Uncharacterized protein</fullName>
    </submittedName>
</protein>
<name>A0AAP0MNC0_9ROSI</name>
<dbReference type="AlphaFoldDB" id="A0AAP0MNC0"/>
<evidence type="ECO:0000313" key="2">
    <source>
        <dbReference type="Proteomes" id="UP001428341"/>
    </source>
</evidence>
<organism evidence="1 2">
    <name type="scientific">Citrus x changshan-huyou</name>
    <dbReference type="NCBI Taxonomy" id="2935761"/>
    <lineage>
        <taxon>Eukaryota</taxon>
        <taxon>Viridiplantae</taxon>
        <taxon>Streptophyta</taxon>
        <taxon>Embryophyta</taxon>
        <taxon>Tracheophyta</taxon>
        <taxon>Spermatophyta</taxon>
        <taxon>Magnoliopsida</taxon>
        <taxon>eudicotyledons</taxon>
        <taxon>Gunneridae</taxon>
        <taxon>Pentapetalae</taxon>
        <taxon>rosids</taxon>
        <taxon>malvids</taxon>
        <taxon>Sapindales</taxon>
        <taxon>Rutaceae</taxon>
        <taxon>Aurantioideae</taxon>
        <taxon>Citrus</taxon>
    </lineage>
</organism>
<accession>A0AAP0MNC0</accession>
<gene>
    <name evidence="1" type="ORF">WN944_008651</name>
</gene>
<dbReference type="Proteomes" id="UP001428341">
    <property type="component" value="Unassembled WGS sequence"/>
</dbReference>